<feature type="chain" id="PRO_5045875577" description="DUF4468 domain-containing protein" evidence="1">
    <location>
        <begin position="21"/>
        <end position="169"/>
    </location>
</feature>
<reference evidence="2 3" key="1">
    <citation type="journal article" date="2018" name="Int. J. Syst. Evol. Microbiol.">
        <title>Flavobacterium chryseum sp. nov. and Flavobacterium psychroterrae sp. nov., novel environmental bacteria isolated from Antarctica.</title>
        <authorList>
            <person name="Kralova S."/>
            <person name="Svec P."/>
            <person name="Busse H.J."/>
            <person name="Stankova E."/>
            <person name="Vaczi P."/>
            <person name="Sedlacek I."/>
        </authorList>
    </citation>
    <scope>NUCLEOTIDE SEQUENCE [LARGE SCALE GENOMIC DNA]</scope>
    <source>
        <strain evidence="2 3">CCM 8827</strain>
    </source>
</reference>
<name>A0ABS5PAS4_9FLAO</name>
<organism evidence="2 3">
    <name type="scientific">Flavobacterium psychroterrae</name>
    <dbReference type="NCBI Taxonomy" id="2133767"/>
    <lineage>
        <taxon>Bacteria</taxon>
        <taxon>Pseudomonadati</taxon>
        <taxon>Bacteroidota</taxon>
        <taxon>Flavobacteriia</taxon>
        <taxon>Flavobacteriales</taxon>
        <taxon>Flavobacteriaceae</taxon>
        <taxon>Flavobacterium</taxon>
    </lineage>
</organism>
<evidence type="ECO:0000313" key="2">
    <source>
        <dbReference type="EMBL" id="MBS7230841.1"/>
    </source>
</evidence>
<keyword evidence="3" id="KW-1185">Reference proteome</keyword>
<accession>A0ABS5PAS4</accession>
<evidence type="ECO:0008006" key="4">
    <source>
        <dbReference type="Google" id="ProtNLM"/>
    </source>
</evidence>
<feature type="signal peptide" evidence="1">
    <location>
        <begin position="1"/>
        <end position="20"/>
    </location>
</feature>
<dbReference type="RefSeq" id="WP_213297013.1">
    <property type="nucleotide sequence ID" value="NZ_JAGYVZ010000005.1"/>
</dbReference>
<keyword evidence="1" id="KW-0732">Signal</keyword>
<gene>
    <name evidence="2" type="ORF">KHA90_07375</name>
</gene>
<dbReference type="EMBL" id="JAGYVZ010000005">
    <property type="protein sequence ID" value="MBS7230841.1"/>
    <property type="molecule type" value="Genomic_DNA"/>
</dbReference>
<evidence type="ECO:0000313" key="3">
    <source>
        <dbReference type="Proteomes" id="UP000722625"/>
    </source>
</evidence>
<protein>
    <recommendedName>
        <fullName evidence="4">DUF4468 domain-containing protein</fullName>
    </recommendedName>
</protein>
<evidence type="ECO:0000256" key="1">
    <source>
        <dbReference type="SAM" id="SignalP"/>
    </source>
</evidence>
<dbReference type="Proteomes" id="UP000722625">
    <property type="component" value="Unassembled WGS sequence"/>
</dbReference>
<proteinExistence type="predicted"/>
<sequence>MVKKLVLLFVLSSFAMTAQKKNDSKSKTYVSRKETYQIKYNLDHWIKSEEPSTNWDAEFHDKYNVVNAYFSEYDYFITDKSLKSTIEEQYKDVGEIKNLKIFKKKINGITVNYFTCDLEYNDYLYKYQGFTCNGKGGSIQIQYGGQAEAIELNQSSIDELNNSISAIIN</sequence>
<comment type="caution">
    <text evidence="2">The sequence shown here is derived from an EMBL/GenBank/DDBJ whole genome shotgun (WGS) entry which is preliminary data.</text>
</comment>